<dbReference type="Proteomes" id="UP000515480">
    <property type="component" value="Chromosome"/>
</dbReference>
<dbReference type="SUPFAM" id="SSF53448">
    <property type="entry name" value="Nucleotide-diphospho-sugar transferases"/>
    <property type="match status" value="1"/>
</dbReference>
<evidence type="ECO:0000259" key="1">
    <source>
        <dbReference type="Pfam" id="PF00535"/>
    </source>
</evidence>
<dbReference type="AlphaFoldDB" id="A0A7G7VJI5"/>
<dbReference type="InterPro" id="IPR001173">
    <property type="entry name" value="Glyco_trans_2-like"/>
</dbReference>
<evidence type="ECO:0000313" key="3">
    <source>
        <dbReference type="Proteomes" id="UP000515480"/>
    </source>
</evidence>
<protein>
    <submittedName>
        <fullName evidence="2">Glycosyltransferase</fullName>
    </submittedName>
</protein>
<gene>
    <name evidence="2" type="ORF">H1B31_10615</name>
</gene>
<feature type="domain" description="Glycosyltransferase 2-like" evidence="1">
    <location>
        <begin position="5"/>
        <end position="141"/>
    </location>
</feature>
<dbReference type="CDD" id="cd02440">
    <property type="entry name" value="AdoMet_MTases"/>
    <property type="match status" value="1"/>
</dbReference>
<reference evidence="2 3" key="1">
    <citation type="submission" date="2020-07" db="EMBL/GenBank/DDBJ databases">
        <title>Complete genome and description of Selenomonas timonensis sp. nov., a new bacterium isolated from a gingivitis subject.</title>
        <authorList>
            <person name="Antezack A."/>
        </authorList>
    </citation>
    <scope>NUCLEOTIDE SEQUENCE [LARGE SCALE GENOMIC DNA]</scope>
    <source>
        <strain evidence="2 3">Marseille-Q3039</strain>
    </source>
</reference>
<proteinExistence type="predicted"/>
<dbReference type="PANTHER" id="PTHR43179">
    <property type="entry name" value="RHAMNOSYLTRANSFERASE WBBL"/>
    <property type="match status" value="1"/>
</dbReference>
<keyword evidence="3" id="KW-1185">Reference proteome</keyword>
<dbReference type="Gene3D" id="3.90.550.10">
    <property type="entry name" value="Spore Coat Polysaccharide Biosynthesis Protein SpsA, Chain A"/>
    <property type="match status" value="1"/>
</dbReference>
<evidence type="ECO:0000313" key="2">
    <source>
        <dbReference type="EMBL" id="QNH54278.1"/>
    </source>
</evidence>
<dbReference type="InterPro" id="IPR029044">
    <property type="entry name" value="Nucleotide-diphossugar_trans"/>
</dbReference>
<dbReference type="RefSeq" id="WP_185980293.1">
    <property type="nucleotide sequence ID" value="NZ_CP060204.1"/>
</dbReference>
<dbReference type="Pfam" id="PF00535">
    <property type="entry name" value="Glycos_transf_2"/>
    <property type="match status" value="1"/>
</dbReference>
<accession>A0A7G7VJI5</accession>
<dbReference type="GO" id="GO:0016740">
    <property type="term" value="F:transferase activity"/>
    <property type="evidence" value="ECO:0007669"/>
    <property type="project" value="UniProtKB-KW"/>
</dbReference>
<dbReference type="KEGG" id="stim:H1B31_10615"/>
<name>A0A7G7VJI5_9FIRM</name>
<organism evidence="2 3">
    <name type="scientific">Selenomonas timonae</name>
    <dbReference type="NCBI Taxonomy" id="2754044"/>
    <lineage>
        <taxon>Bacteria</taxon>
        <taxon>Bacillati</taxon>
        <taxon>Bacillota</taxon>
        <taxon>Negativicutes</taxon>
        <taxon>Selenomonadales</taxon>
        <taxon>Selenomonadaceae</taxon>
        <taxon>Selenomonas</taxon>
    </lineage>
</organism>
<sequence>MAKLSIIIPVYNMNRQLNQCLLTIRRSVRLPYEVIIVDDGSSDNERVAVSVAGDDVRVLRSEEHHGFSHAVNMGIRASVGEVVLFLHADVLLAQHTAEDMLDVLISDPRTGAVCAVAPRTYEWEQYLPETDYHSLDAFEAVAEDVRARAGNKRFPMIIAELFALMVRRDVLERAGLLDEEYSVPALASYDYTIRMTRAGDGIAAIPSIYVHHNDSIHAQEMEEYDLLRQRERSLFYSKQGLSLDYSFYVRLDILPMADLTREGVRVLEIGCACGATLREIGARNPTALLYGVELNERAAAIAAPFAKILSMNVENLDPAEIPERFDYIIMGDVIEHLLDPWTAVRNMRELLVPGGSIIASIPNVAHITNLYNMLSGSWTYEDMGLLDRTHLRFFTKSEIVKMFEEADLVIDDIRPRSVTLGDSWEAFREEILSLHMIDVNPEDLDAYQWYVRARRA</sequence>
<dbReference type="PANTHER" id="PTHR43179:SF7">
    <property type="entry name" value="RHAMNOSYLTRANSFERASE WBBL"/>
    <property type="match status" value="1"/>
</dbReference>
<dbReference type="SUPFAM" id="SSF53335">
    <property type="entry name" value="S-adenosyl-L-methionine-dependent methyltransferases"/>
    <property type="match status" value="1"/>
</dbReference>
<keyword evidence="2" id="KW-0808">Transferase</keyword>
<dbReference type="Gene3D" id="3.40.50.150">
    <property type="entry name" value="Vaccinia Virus protein VP39"/>
    <property type="match status" value="1"/>
</dbReference>
<dbReference type="InterPro" id="IPR029063">
    <property type="entry name" value="SAM-dependent_MTases_sf"/>
</dbReference>
<dbReference type="Pfam" id="PF13489">
    <property type="entry name" value="Methyltransf_23"/>
    <property type="match status" value="1"/>
</dbReference>
<dbReference type="EMBL" id="CP060204">
    <property type="protein sequence ID" value="QNH54278.1"/>
    <property type="molecule type" value="Genomic_DNA"/>
</dbReference>